<feature type="region of interest" description="Disordered" evidence="1">
    <location>
        <begin position="125"/>
        <end position="155"/>
    </location>
</feature>
<dbReference type="EMBL" id="HG994355">
    <property type="protein sequence ID" value="CAF2146454.1"/>
    <property type="molecule type" value="Genomic_DNA"/>
</dbReference>
<dbReference type="AlphaFoldDB" id="A0A816XGG3"/>
<feature type="region of interest" description="Disordered" evidence="1">
    <location>
        <begin position="248"/>
        <end position="267"/>
    </location>
</feature>
<organism evidence="3">
    <name type="scientific">Brassica napus</name>
    <name type="common">Rape</name>
    <dbReference type="NCBI Taxonomy" id="3708"/>
    <lineage>
        <taxon>Eukaryota</taxon>
        <taxon>Viridiplantae</taxon>
        <taxon>Streptophyta</taxon>
        <taxon>Embryophyta</taxon>
        <taxon>Tracheophyta</taxon>
        <taxon>Spermatophyta</taxon>
        <taxon>Magnoliopsida</taxon>
        <taxon>eudicotyledons</taxon>
        <taxon>Gunneridae</taxon>
        <taxon>Pentapetalae</taxon>
        <taxon>rosids</taxon>
        <taxon>malvids</taxon>
        <taxon>Brassicales</taxon>
        <taxon>Brassicaceae</taxon>
        <taxon>Brassiceae</taxon>
        <taxon>Brassica</taxon>
    </lineage>
</organism>
<sequence length="267" mass="29080">MRPFGLVFTVMFLVSAFSESRTADCRVLLGGSSEEISQSKNHVVEDFRSKELSGVVIRGYKRLRLLSSAGERMHTMASGPSRRVVNQSKKREKATMSTMKPSRSDEIADPDQQIKNTNQIRAGFDSLAPKRPTKPTRSEPGPFGCFSTPEPTTDHPEADKFQTLQSQTHGNILHEGGSAAVQDEFLETEYYTSLTAIDKQHHTTGSGFINVGKEDGGEEAVIAAAAVGDGGEKAVYRSNPATNEWIPAVEEDLGSESSSKPNRSENS</sequence>
<dbReference type="Proteomes" id="UP001295469">
    <property type="component" value="Chromosome A01"/>
</dbReference>
<evidence type="ECO:0000256" key="2">
    <source>
        <dbReference type="SAM" id="SignalP"/>
    </source>
</evidence>
<accession>A0A816XGG3</accession>
<dbReference type="PANTHER" id="PTHR34686">
    <property type="entry name" value="MATERNAL EFFECT EMBRYO ARREST PROTEIN"/>
    <property type="match status" value="1"/>
</dbReference>
<feature type="signal peptide" evidence="2">
    <location>
        <begin position="1"/>
        <end position="18"/>
    </location>
</feature>
<name>A0A816XGG3_BRANA</name>
<protein>
    <submittedName>
        <fullName evidence="3">(rape) hypothetical protein</fullName>
    </submittedName>
</protein>
<dbReference type="PANTHER" id="PTHR34686:SF1">
    <property type="entry name" value="MATERNAL EFFECT EMBRYO ARREST 59"/>
    <property type="match status" value="1"/>
</dbReference>
<feature type="region of interest" description="Disordered" evidence="1">
    <location>
        <begin position="73"/>
        <end position="109"/>
    </location>
</feature>
<reference evidence="3" key="1">
    <citation type="submission" date="2021-01" db="EMBL/GenBank/DDBJ databases">
        <authorList>
            <consortium name="Genoscope - CEA"/>
            <person name="William W."/>
        </authorList>
    </citation>
    <scope>NUCLEOTIDE SEQUENCE</scope>
</reference>
<proteinExistence type="predicted"/>
<gene>
    <name evidence="3" type="ORF">DARMORV10_A01P01670.1</name>
</gene>
<evidence type="ECO:0000313" key="3">
    <source>
        <dbReference type="EMBL" id="CAF2146454.1"/>
    </source>
</evidence>
<keyword evidence="2" id="KW-0732">Signal</keyword>
<feature type="chain" id="PRO_5032643910" evidence="2">
    <location>
        <begin position="19"/>
        <end position="267"/>
    </location>
</feature>
<evidence type="ECO:0000256" key="1">
    <source>
        <dbReference type="SAM" id="MobiDB-lite"/>
    </source>
</evidence>